<dbReference type="EMBL" id="DS989847">
    <property type="protein sequence ID" value="EDX76082.1"/>
    <property type="molecule type" value="Genomic_DNA"/>
</dbReference>
<proteinExistence type="predicted"/>
<keyword evidence="3" id="KW-1185">Reference proteome</keyword>
<evidence type="ECO:0000313" key="2">
    <source>
        <dbReference type="EMBL" id="EDX76082.1"/>
    </source>
</evidence>
<gene>
    <name evidence="2" type="ORF">MC7420_5516</name>
</gene>
<dbReference type="AlphaFoldDB" id="B4VQ16"/>
<reference evidence="2 3" key="1">
    <citation type="submission" date="2008-07" db="EMBL/GenBank/DDBJ databases">
        <authorList>
            <person name="Tandeau de Marsac N."/>
            <person name="Ferriera S."/>
            <person name="Johnson J."/>
            <person name="Kravitz S."/>
            <person name="Beeson K."/>
            <person name="Sutton G."/>
            <person name="Rogers Y.-H."/>
            <person name="Friedman R."/>
            <person name="Frazier M."/>
            <person name="Venter J.C."/>
        </authorList>
    </citation>
    <scope>NUCLEOTIDE SEQUENCE [LARGE SCALE GENOMIC DNA]</scope>
    <source>
        <strain evidence="2 3">PCC 7420</strain>
    </source>
</reference>
<feature type="compositionally biased region" description="Acidic residues" evidence="1">
    <location>
        <begin position="26"/>
        <end position="39"/>
    </location>
</feature>
<protein>
    <submittedName>
        <fullName evidence="2">Uncharacterized protein</fullName>
    </submittedName>
</protein>
<organism evidence="2 3">
    <name type="scientific">Coleofasciculus chthonoplastes PCC 7420</name>
    <dbReference type="NCBI Taxonomy" id="118168"/>
    <lineage>
        <taxon>Bacteria</taxon>
        <taxon>Bacillati</taxon>
        <taxon>Cyanobacteriota</taxon>
        <taxon>Cyanophyceae</taxon>
        <taxon>Coleofasciculales</taxon>
        <taxon>Coleofasciculaceae</taxon>
        <taxon>Coleofasciculus</taxon>
    </lineage>
</organism>
<evidence type="ECO:0000313" key="3">
    <source>
        <dbReference type="Proteomes" id="UP000003835"/>
    </source>
</evidence>
<accession>B4VQ16</accession>
<dbReference type="Proteomes" id="UP000003835">
    <property type="component" value="Unassembled WGS sequence"/>
</dbReference>
<feature type="compositionally biased region" description="Polar residues" evidence="1">
    <location>
        <begin position="11"/>
        <end position="25"/>
    </location>
</feature>
<feature type="region of interest" description="Disordered" evidence="1">
    <location>
        <begin position="1"/>
        <end position="59"/>
    </location>
</feature>
<evidence type="ECO:0000256" key="1">
    <source>
        <dbReference type="SAM" id="MobiDB-lite"/>
    </source>
</evidence>
<name>B4VQ16_9CYAN</name>
<dbReference type="HOGENOM" id="CLU_2952456_0_0_3"/>
<sequence>MTSCGLVKPISESTPQNENQATENDSVIDADQDADEEKTEAEKRYEAEGIDTTADDDPE</sequence>